<protein>
    <submittedName>
        <fullName evidence="1">Uncharacterized protein</fullName>
    </submittedName>
</protein>
<keyword evidence="2" id="KW-1185">Reference proteome</keyword>
<proteinExistence type="predicted"/>
<evidence type="ECO:0000313" key="2">
    <source>
        <dbReference type="Proteomes" id="UP000006753"/>
    </source>
</evidence>
<gene>
    <name evidence="1" type="ORF">MBM_02941</name>
</gene>
<dbReference type="AlphaFoldDB" id="K1Y0R7"/>
<reference evidence="1 2" key="1">
    <citation type="journal article" date="2012" name="BMC Genomics">
        <title>Sequencing the genome of Marssonina brunnea reveals fungus-poplar co-evolution.</title>
        <authorList>
            <person name="Zhu S."/>
            <person name="Cao Y.-Z."/>
            <person name="Jiang C."/>
            <person name="Tan B.-Y."/>
            <person name="Wang Z."/>
            <person name="Feng S."/>
            <person name="Zhang L."/>
            <person name="Su X.-H."/>
            <person name="Brejova B."/>
            <person name="Vinar T."/>
            <person name="Xu M."/>
            <person name="Wang M.-X."/>
            <person name="Zhang S.-G."/>
            <person name="Huang M.-R."/>
            <person name="Wu R."/>
            <person name="Zhou Y."/>
        </authorList>
    </citation>
    <scope>NUCLEOTIDE SEQUENCE [LARGE SCALE GENOMIC DNA]</scope>
    <source>
        <strain evidence="1 2">MB_m1</strain>
    </source>
</reference>
<accession>K1Y0R7</accession>
<dbReference type="InParanoid" id="K1Y0R7"/>
<dbReference type="GeneID" id="18758876"/>
<dbReference type="OrthoDB" id="10281660at2759"/>
<dbReference type="Proteomes" id="UP000006753">
    <property type="component" value="Unassembled WGS sequence"/>
</dbReference>
<dbReference type="RefSeq" id="XP_007290830.1">
    <property type="nucleotide sequence ID" value="XM_007290768.1"/>
</dbReference>
<dbReference type="HOGENOM" id="CLU_1161372_0_0_1"/>
<dbReference type="KEGG" id="mbe:MBM_02941"/>
<dbReference type="EMBL" id="JH921432">
    <property type="protein sequence ID" value="EKD18699.1"/>
    <property type="molecule type" value="Genomic_DNA"/>
</dbReference>
<organism evidence="1 2">
    <name type="scientific">Marssonina brunnea f. sp. multigermtubi (strain MB_m1)</name>
    <name type="common">Marssonina leaf spot fungus</name>
    <dbReference type="NCBI Taxonomy" id="1072389"/>
    <lineage>
        <taxon>Eukaryota</taxon>
        <taxon>Fungi</taxon>
        <taxon>Dikarya</taxon>
        <taxon>Ascomycota</taxon>
        <taxon>Pezizomycotina</taxon>
        <taxon>Leotiomycetes</taxon>
        <taxon>Helotiales</taxon>
        <taxon>Drepanopezizaceae</taxon>
        <taxon>Drepanopeziza</taxon>
    </lineage>
</organism>
<name>K1Y0R7_MARBU</name>
<sequence>MMILRNLKKVFQKGESPTPPDDLEKLFSEKEPIVIPSSKSATKSADVKKRWFSERNVHIVIGEKESIAAKTVSRIRITLPRIFAMTPVWKDHRIQWCRDPEQDACPTVCCPNSVQVSYQMAHSQKHVKGCEAGKVRLPTVTFRQYLSGSAWMDVSVSHVRDVCVRWTEKGYTLLPTTASAGWELAESTPLADVECVGCKMTIHRYTQHVYTKVTEKMKYFTTIFVHEVVDADPFFDKFD</sequence>
<evidence type="ECO:0000313" key="1">
    <source>
        <dbReference type="EMBL" id="EKD18699.1"/>
    </source>
</evidence>